<comment type="caution">
    <text evidence="1">The sequence shown here is derived from an EMBL/GenBank/DDBJ whole genome shotgun (WGS) entry which is preliminary data.</text>
</comment>
<protein>
    <submittedName>
        <fullName evidence="1">Uncharacterized protein</fullName>
    </submittedName>
</protein>
<gene>
    <name evidence="1" type="ORF">V1517DRAFT_88419</name>
</gene>
<name>A0ACC3TSM9_9ASCO</name>
<dbReference type="EMBL" id="MU970058">
    <property type="protein sequence ID" value="KAK9323662.1"/>
    <property type="molecule type" value="Genomic_DNA"/>
</dbReference>
<organism evidence="1 2">
    <name type="scientific">Lipomyces orientalis</name>
    <dbReference type="NCBI Taxonomy" id="1233043"/>
    <lineage>
        <taxon>Eukaryota</taxon>
        <taxon>Fungi</taxon>
        <taxon>Dikarya</taxon>
        <taxon>Ascomycota</taxon>
        <taxon>Saccharomycotina</taxon>
        <taxon>Lipomycetes</taxon>
        <taxon>Lipomycetales</taxon>
        <taxon>Lipomycetaceae</taxon>
        <taxon>Lipomyces</taxon>
    </lineage>
</organism>
<proteinExistence type="predicted"/>
<evidence type="ECO:0000313" key="1">
    <source>
        <dbReference type="EMBL" id="KAK9323662.1"/>
    </source>
</evidence>
<reference evidence="2" key="1">
    <citation type="journal article" date="2024" name="Front. Bioeng. Biotechnol.">
        <title>Genome-scale model development and genomic sequencing of the oleaginous clade Lipomyces.</title>
        <authorList>
            <person name="Czajka J.J."/>
            <person name="Han Y."/>
            <person name="Kim J."/>
            <person name="Mondo S.J."/>
            <person name="Hofstad B.A."/>
            <person name="Robles A."/>
            <person name="Haridas S."/>
            <person name="Riley R."/>
            <person name="LaButti K."/>
            <person name="Pangilinan J."/>
            <person name="Andreopoulos W."/>
            <person name="Lipzen A."/>
            <person name="Yan J."/>
            <person name="Wang M."/>
            <person name="Ng V."/>
            <person name="Grigoriev I.V."/>
            <person name="Spatafora J.W."/>
            <person name="Magnuson J.K."/>
            <person name="Baker S.E."/>
            <person name="Pomraning K.R."/>
        </authorList>
    </citation>
    <scope>NUCLEOTIDE SEQUENCE [LARGE SCALE GENOMIC DNA]</scope>
    <source>
        <strain evidence="2">CBS 10300</strain>
    </source>
</reference>
<evidence type="ECO:0000313" key="2">
    <source>
        <dbReference type="Proteomes" id="UP001489719"/>
    </source>
</evidence>
<keyword evidence="2" id="KW-1185">Reference proteome</keyword>
<sequence length="231" mass="26161">MFSFSSVALFLALLLSGYLSALCSSPPNPNPSQAYKNDRVGGIAGGSPVVFRRSVILCFSFYHALLALTFPSADTHICRYPSHLNPVLFTWNTHIVACLVLIICIGAPIRLAAYRGLGKNFTFRLSPPDRLITTGIYRYVQHPSYTGLFTVVTANFMFLTRWDGSLACWLPGDIVEKMRGWGGLVYCVIIFQMLWILSMRVKDEEAMLHEKFGKSWEQWQRKTKRFFPGVF</sequence>
<dbReference type="Proteomes" id="UP001489719">
    <property type="component" value="Unassembled WGS sequence"/>
</dbReference>
<accession>A0ACC3TSM9</accession>